<sequence length="101" mass="11136">MPVGNQSNGSLIPLSSHTPSFNVAKVYSSNEHDIDIIPPTNGNEDPIDDDSGDVRDVAIGSLSASQLLPEAEIVETQNEENQQNNERNGKQWEEIGQWDQY</sequence>
<evidence type="ECO:0000313" key="3">
    <source>
        <dbReference type="Proteomes" id="UP000625711"/>
    </source>
</evidence>
<evidence type="ECO:0000313" key="2">
    <source>
        <dbReference type="EMBL" id="KAF7282184.1"/>
    </source>
</evidence>
<dbReference type="EMBL" id="JAACXV010000184">
    <property type="protein sequence ID" value="KAF7282184.1"/>
    <property type="molecule type" value="Genomic_DNA"/>
</dbReference>
<dbReference type="AlphaFoldDB" id="A0A834ILT1"/>
<gene>
    <name evidence="2" type="ORF">GWI33_003071</name>
</gene>
<comment type="caution">
    <text evidence="2">The sequence shown here is derived from an EMBL/GenBank/DDBJ whole genome shotgun (WGS) entry which is preliminary data.</text>
</comment>
<evidence type="ECO:0000256" key="1">
    <source>
        <dbReference type="SAM" id="MobiDB-lite"/>
    </source>
</evidence>
<keyword evidence="3" id="KW-1185">Reference proteome</keyword>
<proteinExistence type="predicted"/>
<feature type="region of interest" description="Disordered" evidence="1">
    <location>
        <begin position="75"/>
        <end position="101"/>
    </location>
</feature>
<organism evidence="2 3">
    <name type="scientific">Rhynchophorus ferrugineus</name>
    <name type="common">Red palm weevil</name>
    <name type="synonym">Curculio ferrugineus</name>
    <dbReference type="NCBI Taxonomy" id="354439"/>
    <lineage>
        <taxon>Eukaryota</taxon>
        <taxon>Metazoa</taxon>
        <taxon>Ecdysozoa</taxon>
        <taxon>Arthropoda</taxon>
        <taxon>Hexapoda</taxon>
        <taxon>Insecta</taxon>
        <taxon>Pterygota</taxon>
        <taxon>Neoptera</taxon>
        <taxon>Endopterygota</taxon>
        <taxon>Coleoptera</taxon>
        <taxon>Polyphaga</taxon>
        <taxon>Cucujiformia</taxon>
        <taxon>Curculionidae</taxon>
        <taxon>Dryophthorinae</taxon>
        <taxon>Rhynchophorus</taxon>
    </lineage>
</organism>
<protein>
    <submittedName>
        <fullName evidence="2">Uncharacterized protein</fullName>
    </submittedName>
</protein>
<accession>A0A834ILT1</accession>
<reference evidence="2" key="1">
    <citation type="submission" date="2020-08" db="EMBL/GenBank/DDBJ databases">
        <title>Genome sequencing and assembly of the red palm weevil Rhynchophorus ferrugineus.</title>
        <authorList>
            <person name="Dias G.B."/>
            <person name="Bergman C.M."/>
            <person name="Manee M."/>
        </authorList>
    </citation>
    <scope>NUCLEOTIDE SEQUENCE</scope>
    <source>
        <strain evidence="2">AA-2017</strain>
        <tissue evidence="2">Whole larva</tissue>
    </source>
</reference>
<dbReference type="Proteomes" id="UP000625711">
    <property type="component" value="Unassembled WGS sequence"/>
</dbReference>
<name>A0A834ILT1_RHYFE</name>